<feature type="compositionally biased region" description="Basic and acidic residues" evidence="6">
    <location>
        <begin position="509"/>
        <end position="530"/>
    </location>
</feature>
<evidence type="ECO:0000256" key="4">
    <source>
        <dbReference type="ARBA" id="ARBA00023136"/>
    </source>
</evidence>
<dbReference type="PRINTS" id="PR00499">
    <property type="entry name" value="P67PHOX"/>
</dbReference>
<dbReference type="AlphaFoldDB" id="A0A7D9H9L2"/>
<gene>
    <name evidence="7" type="ORF">PACLA_8A001565</name>
</gene>
<dbReference type="Pfam" id="PF07653">
    <property type="entry name" value="SH3_2"/>
    <property type="match status" value="1"/>
</dbReference>
<dbReference type="OrthoDB" id="5990455at2759"/>
<comment type="subcellular location">
    <subcellularLocation>
        <location evidence="1">Membrane</location>
        <topology evidence="1">Peripheral membrane protein</topology>
    </subcellularLocation>
</comment>
<dbReference type="PRINTS" id="PR00452">
    <property type="entry name" value="SH3DOMAIN"/>
</dbReference>
<keyword evidence="4" id="KW-0472">Membrane</keyword>
<evidence type="ECO:0000256" key="1">
    <source>
        <dbReference type="ARBA" id="ARBA00004170"/>
    </source>
</evidence>
<feature type="compositionally biased region" description="Basic and acidic residues" evidence="6">
    <location>
        <begin position="402"/>
        <end position="419"/>
    </location>
</feature>
<feature type="compositionally biased region" description="Basic and acidic residues" evidence="6">
    <location>
        <begin position="146"/>
        <end position="162"/>
    </location>
</feature>
<evidence type="ECO:0000256" key="6">
    <source>
        <dbReference type="SAM" id="MobiDB-lite"/>
    </source>
</evidence>
<dbReference type="PANTHER" id="PTHR14167:SF81">
    <property type="entry name" value="ENDOPHILIN-A"/>
    <property type="match status" value="1"/>
</dbReference>
<keyword evidence="7" id="KW-0808">Transferase</keyword>
<evidence type="ECO:0000313" key="7">
    <source>
        <dbReference type="EMBL" id="CAB3978105.1"/>
    </source>
</evidence>
<keyword evidence="7" id="KW-0418">Kinase</keyword>
<protein>
    <submittedName>
        <fullName evidence="7">SH3 domain-containing kinase-binding 1-like</fullName>
    </submittedName>
</protein>
<dbReference type="InterPro" id="IPR036028">
    <property type="entry name" value="SH3-like_dom_sf"/>
</dbReference>
<feature type="compositionally biased region" description="Basic and acidic residues" evidence="6">
    <location>
        <begin position="196"/>
        <end position="208"/>
    </location>
</feature>
<keyword evidence="8" id="KW-1185">Reference proteome</keyword>
<evidence type="ECO:0000256" key="5">
    <source>
        <dbReference type="SAM" id="Coils"/>
    </source>
</evidence>
<dbReference type="InterPro" id="IPR001452">
    <property type="entry name" value="SH3_domain"/>
</dbReference>
<keyword evidence="3 5" id="KW-0175">Coiled coil</keyword>
<feature type="compositionally biased region" description="Basic and acidic residues" evidence="6">
    <location>
        <begin position="293"/>
        <end position="302"/>
    </location>
</feature>
<dbReference type="FunFam" id="2.30.30.40:FF:000072">
    <property type="entry name" value="Unconventional Myosin IB"/>
    <property type="match status" value="2"/>
</dbReference>
<reference evidence="7" key="1">
    <citation type="submission" date="2020-04" db="EMBL/GenBank/DDBJ databases">
        <authorList>
            <person name="Alioto T."/>
            <person name="Alioto T."/>
            <person name="Gomez Garrido J."/>
        </authorList>
    </citation>
    <scope>NUCLEOTIDE SEQUENCE</scope>
    <source>
        <strain evidence="7">A484AB</strain>
    </source>
</reference>
<evidence type="ECO:0000313" key="8">
    <source>
        <dbReference type="Proteomes" id="UP001152795"/>
    </source>
</evidence>
<feature type="coiled-coil region" evidence="5">
    <location>
        <begin position="554"/>
        <end position="617"/>
    </location>
</feature>
<dbReference type="Gene3D" id="2.30.30.40">
    <property type="entry name" value="SH3 Domains"/>
    <property type="match status" value="3"/>
</dbReference>
<dbReference type="SUPFAM" id="SSF50044">
    <property type="entry name" value="SH3-domain"/>
    <property type="match status" value="3"/>
</dbReference>
<proteinExistence type="predicted"/>
<sequence>MSDAKVLFDYDAEADDELTLKEGDLIRNIEKKEDGWWEGELHGKRGMFPENFVEEIKKPVETKNTEVKPVPDKNVVNEKSSMAKVTFDYEAENNDELTLKEGDMVKVLDQEEEGWWKGELNGKIGVFPSNFVELVKGPPPSTAEPQPERDLPKEPATGEKKAKMMGGLGLGLTQDALSKVKLRKSPAGGGGNNIQKPEKPSEPSELPKRLSMKRNPPKIPESDKPPKAASKGKERAVVEFEYEGEQNDELTLHVGDVVTILEKDVNEGWSKGELNGKIGLFPDNFVKLLPPEQPKKEPEAMTKSKSTSDLSKKPPLPVSDDSVDAKPNRPEFPKLKKTNTDRPPPPSAVNQTEIPVKLKPVGNPLDDITKKSEPPPLPDSKPSGIEDRPKPPIKKSPPSLPKKPDKPKPPQDLPVDRPLLKHVNGVDPTKRHSTPFPPTEKAYDVNTKRHSHGADLGVNLNDIKSSAVLHPLTSDRPKNPAKNPPTKYGKPHSPKKTVAPEIPHTTWPPKEEREARKPMQERPIAAEKPPKPAIPEMAKPSTKPSEPKVDSAEVKKLHDEINTLKNTLESFAKQFKEHVQKSEKQLQKMEKKFTDEIEDLTRELDEEKKLRSAVDVEVNRLRKLIKNQVNS</sequence>
<feature type="compositionally biased region" description="Basic and acidic residues" evidence="6">
    <location>
        <begin position="220"/>
        <end position="238"/>
    </location>
</feature>
<dbReference type="Pfam" id="PF14604">
    <property type="entry name" value="SH3_9"/>
    <property type="match status" value="2"/>
</dbReference>
<dbReference type="CDD" id="cd11873">
    <property type="entry name" value="SH3_CD2AP-like_1"/>
    <property type="match status" value="1"/>
</dbReference>
<dbReference type="PANTHER" id="PTHR14167">
    <property type="entry name" value="SH3 DOMAIN-CONTAINING"/>
    <property type="match status" value="1"/>
</dbReference>
<comment type="caution">
    <text evidence="7">The sequence shown here is derived from an EMBL/GenBank/DDBJ whole genome shotgun (WGS) entry which is preliminary data.</text>
</comment>
<feature type="compositionally biased region" description="Basic and acidic residues" evidence="6">
    <location>
        <begin position="323"/>
        <end position="340"/>
    </location>
</feature>
<organism evidence="7 8">
    <name type="scientific">Paramuricea clavata</name>
    <name type="common">Red gorgonian</name>
    <name type="synonym">Violescent sea-whip</name>
    <dbReference type="NCBI Taxonomy" id="317549"/>
    <lineage>
        <taxon>Eukaryota</taxon>
        <taxon>Metazoa</taxon>
        <taxon>Cnidaria</taxon>
        <taxon>Anthozoa</taxon>
        <taxon>Octocorallia</taxon>
        <taxon>Malacalcyonacea</taxon>
        <taxon>Plexauridae</taxon>
        <taxon>Paramuricea</taxon>
    </lineage>
</organism>
<dbReference type="GO" id="GO:0016301">
    <property type="term" value="F:kinase activity"/>
    <property type="evidence" value="ECO:0007669"/>
    <property type="project" value="UniProtKB-KW"/>
</dbReference>
<accession>A0A7D9H9L2</accession>
<evidence type="ECO:0000256" key="2">
    <source>
        <dbReference type="ARBA" id="ARBA00022443"/>
    </source>
</evidence>
<dbReference type="SMART" id="SM00326">
    <property type="entry name" value="SH3"/>
    <property type="match status" value="3"/>
</dbReference>
<feature type="region of interest" description="Disordered" evidence="6">
    <location>
        <begin position="135"/>
        <end position="246"/>
    </location>
</feature>
<dbReference type="EMBL" id="CACRXK020000089">
    <property type="protein sequence ID" value="CAB3978105.1"/>
    <property type="molecule type" value="Genomic_DNA"/>
</dbReference>
<feature type="compositionally biased region" description="Basic and acidic residues" evidence="6">
    <location>
        <begin position="545"/>
        <end position="554"/>
    </location>
</feature>
<feature type="region of interest" description="Disordered" evidence="6">
    <location>
        <begin position="269"/>
        <end position="554"/>
    </location>
</feature>
<dbReference type="InterPro" id="IPR050384">
    <property type="entry name" value="Endophilin_SH3RF"/>
</dbReference>
<dbReference type="Proteomes" id="UP001152795">
    <property type="component" value="Unassembled WGS sequence"/>
</dbReference>
<keyword evidence="2" id="KW-0728">SH3 domain</keyword>
<name>A0A7D9H9L2_PARCT</name>
<dbReference type="PROSITE" id="PS50002">
    <property type="entry name" value="SH3"/>
    <property type="match status" value="3"/>
</dbReference>
<evidence type="ECO:0000256" key="3">
    <source>
        <dbReference type="ARBA" id="ARBA00023054"/>
    </source>
</evidence>